<keyword evidence="2" id="KW-1185">Reference proteome</keyword>
<dbReference type="InterPro" id="IPR004000">
    <property type="entry name" value="Actin"/>
</dbReference>
<organism evidence="1 2">
    <name type="scientific">Planoprotostelium fungivorum</name>
    <dbReference type="NCBI Taxonomy" id="1890364"/>
    <lineage>
        <taxon>Eukaryota</taxon>
        <taxon>Amoebozoa</taxon>
        <taxon>Evosea</taxon>
        <taxon>Variosea</taxon>
        <taxon>Cavosteliida</taxon>
        <taxon>Cavosteliaceae</taxon>
        <taxon>Planoprotostelium</taxon>
    </lineage>
</organism>
<feature type="non-terminal residue" evidence="1">
    <location>
        <position position="331"/>
    </location>
</feature>
<dbReference type="OrthoDB" id="5572108at2759"/>
<dbReference type="InParanoid" id="A0A2P6NEB5"/>
<dbReference type="Pfam" id="PF00022">
    <property type="entry name" value="Actin"/>
    <property type="match status" value="1"/>
</dbReference>
<name>A0A2P6NEB5_9EUKA</name>
<proteinExistence type="predicted"/>
<gene>
    <name evidence="1" type="ORF">PROFUN_10362</name>
</gene>
<accession>A0A2P6NEB5</accession>
<dbReference type="EMBL" id="MDYQ01000106">
    <property type="protein sequence ID" value="PRP82290.1"/>
    <property type="molecule type" value="Genomic_DNA"/>
</dbReference>
<dbReference type="PANTHER" id="PTHR11937">
    <property type="entry name" value="ACTIN"/>
    <property type="match status" value="1"/>
</dbReference>
<protein>
    <submittedName>
        <fullName evidence="1">Uncharacterized protein</fullName>
    </submittedName>
</protein>
<dbReference type="InterPro" id="IPR043129">
    <property type="entry name" value="ATPase_NBD"/>
</dbReference>
<dbReference type="AlphaFoldDB" id="A0A2P6NEB5"/>
<dbReference type="Gene3D" id="3.30.420.40">
    <property type="match status" value="1"/>
</dbReference>
<evidence type="ECO:0000313" key="2">
    <source>
        <dbReference type="Proteomes" id="UP000241769"/>
    </source>
</evidence>
<dbReference type="SUPFAM" id="SSF53067">
    <property type="entry name" value="Actin-like ATPase domain"/>
    <property type="match status" value="2"/>
</dbReference>
<reference evidence="1 2" key="1">
    <citation type="journal article" date="2018" name="Genome Biol. Evol.">
        <title>Multiple Roots of Fruiting Body Formation in Amoebozoa.</title>
        <authorList>
            <person name="Hillmann F."/>
            <person name="Forbes G."/>
            <person name="Novohradska S."/>
            <person name="Ferling I."/>
            <person name="Riege K."/>
            <person name="Groth M."/>
            <person name="Westermann M."/>
            <person name="Marz M."/>
            <person name="Spaller T."/>
            <person name="Winckler T."/>
            <person name="Schaap P."/>
            <person name="Glockner G."/>
        </authorList>
    </citation>
    <scope>NUCLEOTIDE SEQUENCE [LARGE SCALE GENOMIC DNA]</scope>
    <source>
        <strain evidence="1 2">Jena</strain>
    </source>
</reference>
<dbReference type="Proteomes" id="UP000241769">
    <property type="component" value="Unassembled WGS sequence"/>
</dbReference>
<comment type="caution">
    <text evidence="1">The sequence shown here is derived from an EMBL/GenBank/DDBJ whole genome shotgun (WGS) entry which is preliminary data.</text>
</comment>
<evidence type="ECO:0000313" key="1">
    <source>
        <dbReference type="EMBL" id="PRP82290.1"/>
    </source>
</evidence>
<dbReference type="STRING" id="1890364.A0A2P6NEB5"/>
<sequence>MNGGLCCVNIQFKNSKLVACYNDPQHDRTSGKDDRLLTRSHSPVAAGSKTRAPSLVFQLGSHSIKYGRANGTPSSIISAMAIRRKSGGFLDSETGYEEPANLDGKLTKIMKEVCAEFQNSLRKLDAKLEAGEYEKVTGGDSTEVTEDESEFNWTDVSEKPQTVFGAQALRIPPSEPYFLFWPIQNGRLNVTSAYSTQFVLDQLELLMRHILQNMNIDNSEAANLSAIIIIPDDLYVPDIKSLCELFLNRLKLHSILFQVSSVCATFGFGVPTACVVDIGHQTTSISCVDEGLATPGSRIYMNYGGDNITRKLLWHLKHSERHPFPDVGFDV</sequence>